<reference evidence="2 3" key="1">
    <citation type="submission" date="2016-10" db="EMBL/GenBank/DDBJ databases">
        <title>Evaluation of Human, Animal and Environmental Mycobacterium chelonae Isolates by Core Genome Phylogenomic Analysis, Targeted Gene Comparison, and Anti-microbial Susceptibility Patterns: A Tale of Mistaken Identities.</title>
        <authorList>
            <person name="Fogelson S.B."/>
            <person name="Camus A.C."/>
            <person name="Lorenz W."/>
            <person name="Vasireddy R."/>
            <person name="Vasireddy S."/>
            <person name="Smith T."/>
            <person name="Brown-Elliott B.A."/>
            <person name="Wallace R.J.Jr."/>
            <person name="Hasan N.A."/>
            <person name="Reischl U."/>
            <person name="Sanchez S."/>
        </authorList>
    </citation>
    <scope>NUCLEOTIDE SEQUENCE [LARGE SCALE GENOMIC DNA]</scope>
    <source>
        <strain evidence="2 3">8528</strain>
    </source>
</reference>
<sequence length="201" mass="22421">MKKLHDWLTPKRFWWGLLIIVLSISGVFGGLRTATSEDSYTELKAGQTYNAGPFDVTIQNARVGYGAKLAIQPPPGPGYALLVVEATIKNTSSQTLAPPKAFYTSSPELVQLGSPPDQFVNPKYIRRLDYMPANAVNIQPGMTDRIVFVWTAARSSLTIGKPIVLQVNGFDFRYVADWEEHWLWEPIGRHGVYHLTLEDSA</sequence>
<protein>
    <recommendedName>
        <fullName evidence="4">DUF4352 domain-containing protein</fullName>
    </recommendedName>
</protein>
<proteinExistence type="predicted"/>
<keyword evidence="1" id="KW-1133">Transmembrane helix</keyword>
<organism evidence="2 3">
    <name type="scientific">Mycobacteroides saopaulense</name>
    <dbReference type="NCBI Taxonomy" id="1578165"/>
    <lineage>
        <taxon>Bacteria</taxon>
        <taxon>Bacillati</taxon>
        <taxon>Actinomycetota</taxon>
        <taxon>Actinomycetes</taxon>
        <taxon>Mycobacteriales</taxon>
        <taxon>Mycobacteriaceae</taxon>
        <taxon>Mycobacteroides</taxon>
    </lineage>
</organism>
<evidence type="ECO:0008006" key="4">
    <source>
        <dbReference type="Google" id="ProtNLM"/>
    </source>
</evidence>
<dbReference type="RefSeq" id="WP_070909255.1">
    <property type="nucleotide sequence ID" value="NZ_MLIC01000001.1"/>
</dbReference>
<gene>
    <name evidence="2" type="ORF">BKG73_01495</name>
</gene>
<evidence type="ECO:0000313" key="2">
    <source>
        <dbReference type="EMBL" id="OHU13426.1"/>
    </source>
</evidence>
<keyword evidence="1" id="KW-0472">Membrane</keyword>
<dbReference type="Proteomes" id="UP000179621">
    <property type="component" value="Unassembled WGS sequence"/>
</dbReference>
<accession>A0ABX3C4H2</accession>
<dbReference type="EMBL" id="MLIH01000002">
    <property type="protein sequence ID" value="OHU13426.1"/>
    <property type="molecule type" value="Genomic_DNA"/>
</dbReference>
<evidence type="ECO:0000256" key="1">
    <source>
        <dbReference type="SAM" id="Phobius"/>
    </source>
</evidence>
<comment type="caution">
    <text evidence="2">The sequence shown here is derived from an EMBL/GenBank/DDBJ whole genome shotgun (WGS) entry which is preliminary data.</text>
</comment>
<keyword evidence="1" id="KW-0812">Transmembrane</keyword>
<keyword evidence="3" id="KW-1185">Reference proteome</keyword>
<feature type="transmembrane region" description="Helical" evidence="1">
    <location>
        <begin position="12"/>
        <end position="31"/>
    </location>
</feature>
<name>A0ABX3C4H2_9MYCO</name>
<evidence type="ECO:0000313" key="3">
    <source>
        <dbReference type="Proteomes" id="UP000179621"/>
    </source>
</evidence>